<reference evidence="2 3" key="2">
    <citation type="journal article" date="2011" name="PLoS Genet.">
        <title>Caenorhabditis briggsae recombinant inbred line genotypes reveal inter-strain incompatibility and the evolution of recombination.</title>
        <authorList>
            <person name="Ross J.A."/>
            <person name="Koboldt D.C."/>
            <person name="Staisch J.E."/>
            <person name="Chamberlin H.M."/>
            <person name="Gupta B.P."/>
            <person name="Miller R.D."/>
            <person name="Baird S.E."/>
            <person name="Haag E.S."/>
        </authorList>
    </citation>
    <scope>NUCLEOTIDE SEQUENCE [LARGE SCALE GENOMIC DNA]</scope>
    <source>
        <strain evidence="2 3">AF16</strain>
    </source>
</reference>
<dbReference type="OMA" id="YWTELNP"/>
<dbReference type="EMBL" id="HE601531">
    <property type="protein sequence ID" value="CAP38540.2"/>
    <property type="molecule type" value="Genomic_DNA"/>
</dbReference>
<feature type="region of interest" description="Disordered" evidence="1">
    <location>
        <begin position="1056"/>
        <end position="1081"/>
    </location>
</feature>
<dbReference type="eggNOG" id="ENOG502TG35">
    <property type="taxonomic scope" value="Eukaryota"/>
</dbReference>
<dbReference type="InterPro" id="IPR009091">
    <property type="entry name" value="RCC1/BLIP-II"/>
</dbReference>
<dbReference type="AlphaFoldDB" id="A8Y0X0"/>
<accession>A8Y0X0</accession>
<dbReference type="FunCoup" id="A8Y0X0">
    <property type="interactions" value="1461"/>
</dbReference>
<dbReference type="HOGENOM" id="CLU_289066_0_0_1"/>
<evidence type="ECO:0000313" key="3">
    <source>
        <dbReference type="Proteomes" id="UP000008549"/>
    </source>
</evidence>
<evidence type="ECO:0000256" key="1">
    <source>
        <dbReference type="SAM" id="MobiDB-lite"/>
    </source>
</evidence>
<dbReference type="CTD" id="8577629"/>
<name>A8Y0X0_CAEBR</name>
<dbReference type="Proteomes" id="UP000008549">
    <property type="component" value="Unassembled WGS sequence"/>
</dbReference>
<dbReference type="GeneID" id="8577629"/>
<dbReference type="KEGG" id="cbr:CBG_21827"/>
<feature type="compositionally biased region" description="Pro residues" evidence="1">
    <location>
        <begin position="1070"/>
        <end position="1080"/>
    </location>
</feature>
<evidence type="ECO:0000313" key="4">
    <source>
        <dbReference type="WormBase" id="CBG21827"/>
    </source>
</evidence>
<protein>
    <submittedName>
        <fullName evidence="2">Protein CBG21827</fullName>
    </submittedName>
</protein>
<sequence>MASAAGNDVLKKTIATYHQAIARANMRGALNMYNKIVGLCILKSDDTTIIKIAHDCFVYLSPEMRYENLINVYEGRRLSDVALYFLLEQIRKRRYIQSFAPSRTLLTPHRRRQLAKTMKPEPRVFAFGANTNHCLGIDTASGWYINTPNELVVPPVYKMKMSSTHSVFWCHDGNFYGCGEAKNFMIGPTLSETIRQPMPLDLQFRLDEYSCGFKVLEHGTLIESNIQMYFIGDFEASKEYIATIHDGEFKQLYNHNNRLFVCDTFPELPITNDKLDDPKNVVEIKILGQTYVLKVYPGYWTELNPNHEKRRPVCYLLDGQEVTDIRIENIASSTIWVVHEFALYFGKMHMMWKEENDDDERNLDNYVLLIELQEYHTPTPFVATGVVTNNSDSVLMKCGDYPCLSIDHLDMAERRNRGKVHRMMFETVEKYMQDGANYEQYLVCKRRPLKEHNVDYLIAEAEAALETGQLSKPLEMDWMGRLEDHCRYANFFSFLCYAARPRIGTRIPKCFDMDIDTMTESRSFEKIAKFRMKALFEEFERVNYPGTSVWKPTEFLVSYAEPEDDESTEGQYGAAAVRWSVQEFIEELRKYKNHANYCETDAVNWYIMDYLINTIWYAQDMYTVIRHELGFAMDNPLVLFLQYVNQETLDGAELVFPSLDPKKVFETRMETNPHTVLDDPLNIVMHYSLKYRDLNLDDAYYRLTTSATFLRAQNPILLQYVDEGGNLNLNDVYPDDERLQRLIVQTHFIGHGVTDLDGCEEYYETFTALGYQLVHTQKYMHRDGYRYRGYLLPIPNFPTIPLVSMTPTATTNYQIASNEGNVVFINSDLRKIYSSHGFHHPLPNTLPAYLLYNAIRGLYDRRAVENLPIIERLALVDWYFEAKMLQAQLDMMKQITMDVTTRDVAHIRRLVECYPVYMHRIIAQHRPAMLLWPRVPLPNPMCQHVKIIIEMWPKNEFERRPRLPKITVVNKNGTKEKTVFRQVSNREWRKHYTCVEEHQTPRFSAFFSADFPLPYNYRPYRPVNGTIAHPTVTSAGPQPPERRRLPPVAPTIVTSAAPPPAAPVTAAPVQPAPKPAPAPEPTVEDKMRLIMERFSEKRGMNGRRGRKSDVFHFYIFFFKTHPYSYSKLLIFLASILCCA</sequence>
<proteinExistence type="predicted"/>
<dbReference type="WormBase" id="CBG21827">
    <property type="protein sequence ID" value="CBP30932"/>
    <property type="gene ID" value="WBGene00040510"/>
</dbReference>
<dbReference type="SUPFAM" id="SSF50985">
    <property type="entry name" value="RCC1/BLIP-II"/>
    <property type="match status" value="1"/>
</dbReference>
<dbReference type="InParanoid" id="A8Y0X0"/>
<dbReference type="Gene3D" id="2.130.10.30">
    <property type="entry name" value="Regulator of chromosome condensation 1/beta-lactamase-inhibitor protein II"/>
    <property type="match status" value="1"/>
</dbReference>
<gene>
    <name evidence="2 4" type="ORF">CBG21827</name>
    <name evidence="2" type="ORF">CBG_21827</name>
</gene>
<keyword evidence="3" id="KW-1185">Reference proteome</keyword>
<reference evidence="2 3" key="1">
    <citation type="journal article" date="2003" name="PLoS Biol.">
        <title>The genome sequence of Caenorhabditis briggsae: a platform for comparative genomics.</title>
        <authorList>
            <person name="Stein L.D."/>
            <person name="Bao Z."/>
            <person name="Blasiar D."/>
            <person name="Blumenthal T."/>
            <person name="Brent M.R."/>
            <person name="Chen N."/>
            <person name="Chinwalla A."/>
            <person name="Clarke L."/>
            <person name="Clee C."/>
            <person name="Coghlan A."/>
            <person name="Coulson A."/>
            <person name="D'Eustachio P."/>
            <person name="Fitch D.H."/>
            <person name="Fulton L.A."/>
            <person name="Fulton R.E."/>
            <person name="Griffiths-Jones S."/>
            <person name="Harris T.W."/>
            <person name="Hillier L.W."/>
            <person name="Kamath R."/>
            <person name="Kuwabara P.E."/>
            <person name="Mardis E.R."/>
            <person name="Marra M.A."/>
            <person name="Miner T.L."/>
            <person name="Minx P."/>
            <person name="Mullikin J.C."/>
            <person name="Plumb R.W."/>
            <person name="Rogers J."/>
            <person name="Schein J.E."/>
            <person name="Sohrmann M."/>
            <person name="Spieth J."/>
            <person name="Stajich J.E."/>
            <person name="Wei C."/>
            <person name="Willey D."/>
            <person name="Wilson R.K."/>
            <person name="Durbin R."/>
            <person name="Waterston R.H."/>
        </authorList>
    </citation>
    <scope>NUCLEOTIDE SEQUENCE [LARGE SCALE GENOMIC DNA]</scope>
    <source>
        <strain evidence="2 3">AF16</strain>
    </source>
</reference>
<dbReference type="RefSeq" id="XP_002635634.2">
    <property type="nucleotide sequence ID" value="XM_002635588.2"/>
</dbReference>
<evidence type="ECO:0000313" key="2">
    <source>
        <dbReference type="EMBL" id="CAP38540.2"/>
    </source>
</evidence>
<organism evidence="2 3">
    <name type="scientific">Caenorhabditis briggsae</name>
    <dbReference type="NCBI Taxonomy" id="6238"/>
    <lineage>
        <taxon>Eukaryota</taxon>
        <taxon>Metazoa</taxon>
        <taxon>Ecdysozoa</taxon>
        <taxon>Nematoda</taxon>
        <taxon>Chromadorea</taxon>
        <taxon>Rhabditida</taxon>
        <taxon>Rhabditina</taxon>
        <taxon>Rhabditomorpha</taxon>
        <taxon>Rhabditoidea</taxon>
        <taxon>Rhabditidae</taxon>
        <taxon>Peloderinae</taxon>
        <taxon>Caenorhabditis</taxon>
    </lineage>
</organism>